<feature type="non-terminal residue" evidence="2">
    <location>
        <position position="1"/>
    </location>
</feature>
<accession>A0A4Q7LHN4</accession>
<dbReference type="RefSeq" id="WP_157985559.1">
    <property type="nucleotide sequence ID" value="NZ_SGWW01000006.1"/>
</dbReference>
<keyword evidence="3" id="KW-1185">Reference proteome</keyword>
<reference evidence="2 3" key="1">
    <citation type="journal article" date="2015" name="Stand. Genomic Sci.">
        <title>Genomic Encyclopedia of Bacterial and Archaeal Type Strains, Phase III: the genomes of soil and plant-associated and newly described type strains.</title>
        <authorList>
            <person name="Whitman W.B."/>
            <person name="Woyke T."/>
            <person name="Klenk H.P."/>
            <person name="Zhou Y."/>
            <person name="Lilburn T.G."/>
            <person name="Beck B.J."/>
            <person name="De Vos P."/>
            <person name="Vandamme P."/>
            <person name="Eisen J.A."/>
            <person name="Garrity G."/>
            <person name="Hugenholtz P."/>
            <person name="Kyrpides N.C."/>
        </authorList>
    </citation>
    <scope>NUCLEOTIDE SEQUENCE [LARGE SCALE GENOMIC DNA]</scope>
    <source>
        <strain evidence="2 3">CV2</strain>
    </source>
</reference>
<dbReference type="EMBL" id="SGWW01000006">
    <property type="protein sequence ID" value="RZS53523.1"/>
    <property type="molecule type" value="Genomic_DNA"/>
</dbReference>
<proteinExistence type="predicted"/>
<evidence type="ECO:0000313" key="3">
    <source>
        <dbReference type="Proteomes" id="UP000293519"/>
    </source>
</evidence>
<organism evidence="2 3">
    <name type="scientific">Microcella putealis</name>
    <dbReference type="NCBI Taxonomy" id="337005"/>
    <lineage>
        <taxon>Bacteria</taxon>
        <taxon>Bacillati</taxon>
        <taxon>Actinomycetota</taxon>
        <taxon>Actinomycetes</taxon>
        <taxon>Micrococcales</taxon>
        <taxon>Microbacteriaceae</taxon>
        <taxon>Microcella</taxon>
    </lineage>
</organism>
<protein>
    <submittedName>
        <fullName evidence="2">Uncharacterized protein</fullName>
    </submittedName>
</protein>
<dbReference type="Proteomes" id="UP000293519">
    <property type="component" value="Unassembled WGS sequence"/>
</dbReference>
<feature type="region of interest" description="Disordered" evidence="1">
    <location>
        <begin position="1"/>
        <end position="25"/>
    </location>
</feature>
<name>A0A4Q7LHN4_9MICO</name>
<comment type="caution">
    <text evidence="2">The sequence shown here is derived from an EMBL/GenBank/DDBJ whole genome shotgun (WGS) entry which is preliminary data.</text>
</comment>
<dbReference type="AlphaFoldDB" id="A0A4Q7LHN4"/>
<evidence type="ECO:0000256" key="1">
    <source>
        <dbReference type="SAM" id="MobiDB-lite"/>
    </source>
</evidence>
<sequence>AGDAAPSETDDAGAASRFEWGDGPDRVAQAVGSDARVAAGEGYDDVSAWPESSVVRVDGEPRLVLPVGDPGQIQIHFVVGDCYYVNWVGPGLSIDEARDYAGRM</sequence>
<gene>
    <name evidence="2" type="ORF">EV141_2473</name>
</gene>
<evidence type="ECO:0000313" key="2">
    <source>
        <dbReference type="EMBL" id="RZS53523.1"/>
    </source>
</evidence>